<keyword evidence="7" id="KW-0269">Exonuclease</keyword>
<dbReference type="GO" id="GO:0008408">
    <property type="term" value="F:3'-5' exonuclease activity"/>
    <property type="evidence" value="ECO:0007669"/>
    <property type="project" value="InterPro"/>
</dbReference>
<accession>A0AAD7FLS4</accession>
<dbReference type="Gene3D" id="3.30.420.10">
    <property type="entry name" value="Ribonuclease H-like superfamily/Ribonuclease H"/>
    <property type="match status" value="1"/>
</dbReference>
<evidence type="ECO:0000256" key="2">
    <source>
        <dbReference type="ARBA" id="ARBA00010489"/>
    </source>
</evidence>
<evidence type="ECO:0000256" key="10">
    <source>
        <dbReference type="SAM" id="MobiDB-lite"/>
    </source>
</evidence>
<feature type="compositionally biased region" description="Basic and acidic residues" evidence="10">
    <location>
        <begin position="31"/>
        <end position="51"/>
    </location>
</feature>
<evidence type="ECO:0000256" key="9">
    <source>
        <dbReference type="ARBA" id="ARBA00025599"/>
    </source>
</evidence>
<evidence type="ECO:0000313" key="13">
    <source>
        <dbReference type="Proteomes" id="UP001221142"/>
    </source>
</evidence>
<evidence type="ECO:0000256" key="7">
    <source>
        <dbReference type="ARBA" id="ARBA00022839"/>
    </source>
</evidence>
<proteinExistence type="inferred from homology"/>
<dbReference type="GO" id="GO:0006364">
    <property type="term" value="P:rRNA processing"/>
    <property type="evidence" value="ECO:0007669"/>
    <property type="project" value="UniProtKB-KW"/>
</dbReference>
<evidence type="ECO:0000256" key="6">
    <source>
        <dbReference type="ARBA" id="ARBA00022801"/>
    </source>
</evidence>
<dbReference type="GO" id="GO:0003676">
    <property type="term" value="F:nucleic acid binding"/>
    <property type="evidence" value="ECO:0007669"/>
    <property type="project" value="InterPro"/>
</dbReference>
<evidence type="ECO:0000256" key="8">
    <source>
        <dbReference type="ARBA" id="ARBA00023242"/>
    </source>
</evidence>
<dbReference type="Proteomes" id="UP001221142">
    <property type="component" value="Unassembled WGS sequence"/>
</dbReference>
<dbReference type="GO" id="GO:0000027">
    <property type="term" value="P:ribosomal large subunit assembly"/>
    <property type="evidence" value="ECO:0007669"/>
    <property type="project" value="TreeGrafter"/>
</dbReference>
<feature type="region of interest" description="Disordered" evidence="10">
    <location>
        <begin position="275"/>
        <end position="385"/>
    </location>
</feature>
<dbReference type="InterPro" id="IPR036397">
    <property type="entry name" value="RNaseH_sf"/>
</dbReference>
<dbReference type="AlphaFoldDB" id="A0AAD7FLS4"/>
<feature type="region of interest" description="Disordered" evidence="10">
    <location>
        <begin position="1"/>
        <end position="74"/>
    </location>
</feature>
<comment type="subcellular location">
    <subcellularLocation>
        <location evidence="1">Nucleus</location>
    </subcellularLocation>
</comment>
<comment type="caution">
    <text evidence="12">The sequence shown here is derived from an EMBL/GenBank/DDBJ whole genome shotgun (WGS) entry which is preliminary data.</text>
</comment>
<keyword evidence="4" id="KW-0698">rRNA processing</keyword>
<dbReference type="InterPro" id="IPR037431">
    <property type="entry name" value="REX4_DEDDh_dom"/>
</dbReference>
<dbReference type="InterPro" id="IPR047021">
    <property type="entry name" value="REXO1/3/4-like"/>
</dbReference>
<evidence type="ECO:0000259" key="11">
    <source>
        <dbReference type="SMART" id="SM00479"/>
    </source>
</evidence>
<feature type="domain" description="Exonuclease" evidence="11">
    <location>
        <begin position="103"/>
        <end position="264"/>
    </location>
</feature>
<dbReference type="PANTHER" id="PTHR12801">
    <property type="entry name" value="RNA EXONUCLEASE REXO1 / RECO3 FAMILY MEMBER-RELATED"/>
    <property type="match status" value="1"/>
</dbReference>
<name>A0AAD7FLS4_9AGAR</name>
<protein>
    <recommendedName>
        <fullName evidence="3">RNA exonuclease 4</fullName>
    </recommendedName>
</protein>
<comment type="similarity">
    <text evidence="2">Belongs to the REXO4 family.</text>
</comment>
<evidence type="ECO:0000313" key="12">
    <source>
        <dbReference type="EMBL" id="KAJ7626990.1"/>
    </source>
</evidence>
<dbReference type="FunFam" id="3.30.420.10:FF:000007">
    <property type="entry name" value="Interferon-stimulated exonuclease gene 20"/>
    <property type="match status" value="1"/>
</dbReference>
<keyword evidence="8" id="KW-0539">Nucleus</keyword>
<evidence type="ECO:0000256" key="3">
    <source>
        <dbReference type="ARBA" id="ARBA00016937"/>
    </source>
</evidence>
<evidence type="ECO:0000256" key="1">
    <source>
        <dbReference type="ARBA" id="ARBA00004123"/>
    </source>
</evidence>
<keyword evidence="13" id="KW-1185">Reference proteome</keyword>
<keyword evidence="5" id="KW-0540">Nuclease</keyword>
<feature type="compositionally biased region" description="Low complexity" evidence="10">
    <location>
        <begin position="1"/>
        <end position="15"/>
    </location>
</feature>
<dbReference type="PANTHER" id="PTHR12801:SF45">
    <property type="entry name" value="RNA EXONUCLEASE 4"/>
    <property type="match status" value="1"/>
</dbReference>
<dbReference type="Pfam" id="PF00929">
    <property type="entry name" value="RNase_T"/>
    <property type="match status" value="1"/>
</dbReference>
<feature type="compositionally biased region" description="Acidic residues" evidence="10">
    <location>
        <begin position="286"/>
        <end position="304"/>
    </location>
</feature>
<evidence type="ECO:0000256" key="5">
    <source>
        <dbReference type="ARBA" id="ARBA00022722"/>
    </source>
</evidence>
<dbReference type="GO" id="GO:0005634">
    <property type="term" value="C:nucleus"/>
    <property type="evidence" value="ECO:0007669"/>
    <property type="project" value="UniProtKB-SubCell"/>
</dbReference>
<dbReference type="InterPro" id="IPR012337">
    <property type="entry name" value="RNaseH-like_sf"/>
</dbReference>
<sequence>MSKKSTATSTKPSSSNWLALQKTLPKPSRKRERDSEDVPRKRRKIERDDSVSKPPPPPPSVTRDSGRADLGSDEVKNGESLVALRRMILGQMEYTEAQQLPGKYLALDCEMVGVGPEGTESVLARVSLVNFHGAVLLDAFVRPKERVVDYRTEWSGVRERDMVNARPFVEVQSQVSELIKDRILIGHALFNDLKALLLDHPRPLTRDTQSYAGRFKVSKSKYVALRNLVQQEVGVTIQGGEHSSVTDARATMAVYRLHRREWEKGSVGLRGMAASMKGKGKQLAGQEDEDGGEESGNDDDDDEPALPMKKRLKNDQRDKKRDGFPGGGRKGVSSGLGVIVRRASGVADAGGGKEKIESGRTQTKTKTAWWKELGDGGGKKGSMRL</sequence>
<dbReference type="InterPro" id="IPR013520">
    <property type="entry name" value="Ribonucl_H"/>
</dbReference>
<dbReference type="SMART" id="SM00479">
    <property type="entry name" value="EXOIII"/>
    <property type="match status" value="1"/>
</dbReference>
<comment type="function">
    <text evidence="9">Exoribonuclease involved in ribosome biosynthesis. Involved in the processing of ITS1, the internal transcribed spacer localized between the 18S and 5.8S rRNAs.</text>
</comment>
<feature type="compositionally biased region" description="Basic and acidic residues" evidence="10">
    <location>
        <begin position="313"/>
        <end position="323"/>
    </location>
</feature>
<dbReference type="CDD" id="cd06144">
    <property type="entry name" value="REX4_like"/>
    <property type="match status" value="1"/>
</dbReference>
<gene>
    <name evidence="12" type="ORF">FB45DRAFT_920447</name>
</gene>
<reference evidence="12" key="1">
    <citation type="submission" date="2023-03" db="EMBL/GenBank/DDBJ databases">
        <title>Massive genome expansion in bonnet fungi (Mycena s.s.) driven by repeated elements and novel gene families across ecological guilds.</title>
        <authorList>
            <consortium name="Lawrence Berkeley National Laboratory"/>
            <person name="Harder C.B."/>
            <person name="Miyauchi S."/>
            <person name="Viragh M."/>
            <person name="Kuo A."/>
            <person name="Thoen E."/>
            <person name="Andreopoulos B."/>
            <person name="Lu D."/>
            <person name="Skrede I."/>
            <person name="Drula E."/>
            <person name="Henrissat B."/>
            <person name="Morin E."/>
            <person name="Kohler A."/>
            <person name="Barry K."/>
            <person name="LaButti K."/>
            <person name="Morin E."/>
            <person name="Salamov A."/>
            <person name="Lipzen A."/>
            <person name="Mereny Z."/>
            <person name="Hegedus B."/>
            <person name="Baldrian P."/>
            <person name="Stursova M."/>
            <person name="Weitz H."/>
            <person name="Taylor A."/>
            <person name="Grigoriev I.V."/>
            <person name="Nagy L.G."/>
            <person name="Martin F."/>
            <person name="Kauserud H."/>
        </authorList>
    </citation>
    <scope>NUCLEOTIDE SEQUENCE</scope>
    <source>
        <strain evidence="12">9284</strain>
    </source>
</reference>
<evidence type="ECO:0000256" key="4">
    <source>
        <dbReference type="ARBA" id="ARBA00022552"/>
    </source>
</evidence>
<keyword evidence="6" id="KW-0378">Hydrolase</keyword>
<organism evidence="12 13">
    <name type="scientific">Roridomyces roridus</name>
    <dbReference type="NCBI Taxonomy" id="1738132"/>
    <lineage>
        <taxon>Eukaryota</taxon>
        <taxon>Fungi</taxon>
        <taxon>Dikarya</taxon>
        <taxon>Basidiomycota</taxon>
        <taxon>Agaricomycotina</taxon>
        <taxon>Agaricomycetes</taxon>
        <taxon>Agaricomycetidae</taxon>
        <taxon>Agaricales</taxon>
        <taxon>Marasmiineae</taxon>
        <taxon>Mycenaceae</taxon>
        <taxon>Roridomyces</taxon>
    </lineage>
</organism>
<dbReference type="SUPFAM" id="SSF53098">
    <property type="entry name" value="Ribonuclease H-like"/>
    <property type="match status" value="1"/>
</dbReference>
<dbReference type="EMBL" id="JARKIF010000011">
    <property type="protein sequence ID" value="KAJ7626990.1"/>
    <property type="molecule type" value="Genomic_DNA"/>
</dbReference>